<dbReference type="PANTHER" id="PTHR42852:SF17">
    <property type="entry name" value="THIOREDOXIN-LIKE PROTEIN HI_1115"/>
    <property type="match status" value="1"/>
</dbReference>
<dbReference type="GO" id="GO:0016491">
    <property type="term" value="F:oxidoreductase activity"/>
    <property type="evidence" value="ECO:0007669"/>
    <property type="project" value="InterPro"/>
</dbReference>
<feature type="domain" description="Thioredoxin" evidence="3">
    <location>
        <begin position="57"/>
        <end position="194"/>
    </location>
</feature>
<dbReference type="PROSITE" id="PS51352">
    <property type="entry name" value="THIOREDOXIN_2"/>
    <property type="match status" value="1"/>
</dbReference>
<name>A0AAU7T850_9ACTN</name>
<accession>A0AAU7T850</accession>
<dbReference type="AlphaFoldDB" id="A0AAU7T850"/>
<dbReference type="Pfam" id="PF00578">
    <property type="entry name" value="AhpC-TSA"/>
    <property type="match status" value="1"/>
</dbReference>
<feature type="signal peptide" evidence="2">
    <location>
        <begin position="1"/>
        <end position="17"/>
    </location>
</feature>
<feature type="region of interest" description="Disordered" evidence="1">
    <location>
        <begin position="26"/>
        <end position="53"/>
    </location>
</feature>
<dbReference type="InterPro" id="IPR050553">
    <property type="entry name" value="Thioredoxin_ResA/DsbE_sf"/>
</dbReference>
<protein>
    <submittedName>
        <fullName evidence="4">Redoxin domain-containing protein</fullName>
    </submittedName>
</protein>
<organism evidence="4">
    <name type="scientific">Kribbella sp. HUAS MG21</name>
    <dbReference type="NCBI Taxonomy" id="3160966"/>
    <lineage>
        <taxon>Bacteria</taxon>
        <taxon>Bacillati</taxon>
        <taxon>Actinomycetota</taxon>
        <taxon>Actinomycetes</taxon>
        <taxon>Propionibacteriales</taxon>
        <taxon>Kribbellaceae</taxon>
        <taxon>Kribbella</taxon>
    </lineage>
</organism>
<proteinExistence type="predicted"/>
<dbReference type="PANTHER" id="PTHR42852">
    <property type="entry name" value="THIOL:DISULFIDE INTERCHANGE PROTEIN DSBE"/>
    <property type="match status" value="1"/>
</dbReference>
<evidence type="ECO:0000256" key="2">
    <source>
        <dbReference type="SAM" id="SignalP"/>
    </source>
</evidence>
<evidence type="ECO:0000259" key="3">
    <source>
        <dbReference type="PROSITE" id="PS51352"/>
    </source>
</evidence>
<dbReference type="RefSeq" id="WP_350275601.1">
    <property type="nucleotide sequence ID" value="NZ_CP158165.1"/>
</dbReference>
<keyword evidence="2" id="KW-0732">Signal</keyword>
<evidence type="ECO:0000313" key="4">
    <source>
        <dbReference type="EMBL" id="XBV22761.1"/>
    </source>
</evidence>
<feature type="compositionally biased region" description="Low complexity" evidence="1">
    <location>
        <begin position="26"/>
        <end position="50"/>
    </location>
</feature>
<evidence type="ECO:0000256" key="1">
    <source>
        <dbReference type="SAM" id="MobiDB-lite"/>
    </source>
</evidence>
<gene>
    <name evidence="4" type="ORF">ABN611_29875</name>
</gene>
<feature type="chain" id="PRO_5043817866" evidence="2">
    <location>
        <begin position="18"/>
        <end position="194"/>
    </location>
</feature>
<dbReference type="InterPro" id="IPR013766">
    <property type="entry name" value="Thioredoxin_domain"/>
</dbReference>
<reference evidence="4" key="1">
    <citation type="submission" date="2024-06" db="EMBL/GenBank/DDBJ databases">
        <title>Kribbella sp. strain HUAS MG21 genome sequences.</title>
        <authorList>
            <person name="Mo P."/>
        </authorList>
    </citation>
    <scope>NUCLEOTIDE SEQUENCE</scope>
    <source>
        <strain evidence="4">HUAS MG21</strain>
    </source>
</reference>
<dbReference type="InterPro" id="IPR000866">
    <property type="entry name" value="AhpC/TSA"/>
</dbReference>
<sequence>MSVLRLAVLALVFGLLAGCGDDGPSVSGAGDPSAAAPSSPQPSSVAKPSSGASTPSAAVVPDVLKFTATTVDGKPFDGARLAAKPVVLWFWAPWCPKCRAQADATADVASKYQGKVHVVGVAGLDKTGAMRDFVTEQEVGGFPHLADEAGAIWKRFGITSQSTYVVLDAQGNKSFSGTLVNGDGLADHVAKVVG</sequence>
<dbReference type="PROSITE" id="PS51257">
    <property type="entry name" value="PROKAR_LIPOPROTEIN"/>
    <property type="match status" value="1"/>
</dbReference>
<dbReference type="Gene3D" id="3.40.30.10">
    <property type="entry name" value="Glutaredoxin"/>
    <property type="match status" value="1"/>
</dbReference>
<dbReference type="InterPro" id="IPR036249">
    <property type="entry name" value="Thioredoxin-like_sf"/>
</dbReference>
<dbReference type="GO" id="GO:0016209">
    <property type="term" value="F:antioxidant activity"/>
    <property type="evidence" value="ECO:0007669"/>
    <property type="project" value="InterPro"/>
</dbReference>
<dbReference type="EMBL" id="CP158165">
    <property type="protein sequence ID" value="XBV22761.1"/>
    <property type="molecule type" value="Genomic_DNA"/>
</dbReference>
<dbReference type="SUPFAM" id="SSF52833">
    <property type="entry name" value="Thioredoxin-like"/>
    <property type="match status" value="1"/>
</dbReference>